<proteinExistence type="inferred from homology"/>
<accession>A0ABW5BLZ0</accession>
<comment type="similarity">
    <text evidence="1">Belongs to the 'phage' integrase family.</text>
</comment>
<evidence type="ECO:0000259" key="6">
    <source>
        <dbReference type="PROSITE" id="PS51898"/>
    </source>
</evidence>
<dbReference type="Proteomes" id="UP001597294">
    <property type="component" value="Unassembled WGS sequence"/>
</dbReference>
<dbReference type="Pfam" id="PF00589">
    <property type="entry name" value="Phage_integrase"/>
    <property type="match status" value="1"/>
</dbReference>
<organism evidence="8 9">
    <name type="scientific">Kiloniella antarctica</name>
    <dbReference type="NCBI Taxonomy" id="1550907"/>
    <lineage>
        <taxon>Bacteria</taxon>
        <taxon>Pseudomonadati</taxon>
        <taxon>Pseudomonadota</taxon>
        <taxon>Alphaproteobacteria</taxon>
        <taxon>Rhodospirillales</taxon>
        <taxon>Kiloniellaceae</taxon>
        <taxon>Kiloniella</taxon>
    </lineage>
</organism>
<keyword evidence="4" id="KW-0233">DNA recombination</keyword>
<evidence type="ECO:0000259" key="7">
    <source>
        <dbReference type="PROSITE" id="PS51900"/>
    </source>
</evidence>
<dbReference type="PANTHER" id="PTHR30349">
    <property type="entry name" value="PHAGE INTEGRASE-RELATED"/>
    <property type="match status" value="1"/>
</dbReference>
<dbReference type="SUPFAM" id="SSF56349">
    <property type="entry name" value="DNA breaking-rejoining enzymes"/>
    <property type="match status" value="1"/>
</dbReference>
<dbReference type="InterPro" id="IPR013762">
    <property type="entry name" value="Integrase-like_cat_sf"/>
</dbReference>
<dbReference type="InterPro" id="IPR010998">
    <property type="entry name" value="Integrase_recombinase_N"/>
</dbReference>
<dbReference type="InterPro" id="IPR050090">
    <property type="entry name" value="Tyrosine_recombinase_XerCD"/>
</dbReference>
<keyword evidence="2" id="KW-0229">DNA integration</keyword>
<dbReference type="Gene3D" id="1.10.443.10">
    <property type="entry name" value="Intergrase catalytic core"/>
    <property type="match status" value="1"/>
</dbReference>
<feature type="domain" description="Tyr recombinase" evidence="6">
    <location>
        <begin position="154"/>
        <end position="323"/>
    </location>
</feature>
<feature type="domain" description="Core-binding (CB)" evidence="7">
    <location>
        <begin position="57"/>
        <end position="135"/>
    </location>
</feature>
<protein>
    <submittedName>
        <fullName evidence="8">Tyrosine-type recombinase/integrase</fullName>
    </submittedName>
</protein>
<keyword evidence="9" id="KW-1185">Reference proteome</keyword>
<evidence type="ECO:0000256" key="4">
    <source>
        <dbReference type="ARBA" id="ARBA00023172"/>
    </source>
</evidence>
<dbReference type="InterPro" id="IPR011010">
    <property type="entry name" value="DNA_brk_join_enz"/>
</dbReference>
<reference evidence="9" key="1">
    <citation type="journal article" date="2019" name="Int. J. Syst. Evol. Microbiol.">
        <title>The Global Catalogue of Microorganisms (GCM) 10K type strain sequencing project: providing services to taxonomists for standard genome sequencing and annotation.</title>
        <authorList>
            <consortium name="The Broad Institute Genomics Platform"/>
            <consortium name="The Broad Institute Genome Sequencing Center for Infectious Disease"/>
            <person name="Wu L."/>
            <person name="Ma J."/>
        </authorList>
    </citation>
    <scope>NUCLEOTIDE SEQUENCE [LARGE SCALE GENOMIC DNA]</scope>
    <source>
        <strain evidence="9">CGMCC 4.7192</strain>
    </source>
</reference>
<dbReference type="PANTHER" id="PTHR30349:SF64">
    <property type="entry name" value="PROPHAGE INTEGRASE INTD-RELATED"/>
    <property type="match status" value="1"/>
</dbReference>
<sequence>MKINLKHIHRVKKKTSKGHKYYYYHRFTRARLPNDPNSVEFMVALEEQSRFGRPKEGTLGQLIEEYKASPEFTQRSKNTKSNYVTQMEKLKPLTDLPIRGLTRAHCKKIQTKYSDKPSTANLIVSVISNLMRFAIDMEYRTDNPARGIKKLETGEYRPWTDDEFKRFLVGASKTLSMSAALGLFTGQRVSDCLKMKWDDFADGLIFVKQQKTGIELHIPCHPILLKKLSSVPIEERGVYIVDRTKDKPYSRSHFTNLFIAHRSKIGLPKDLHFHGLRKSSAVALADAGCTERQIMSITGHSSVEMVSHYVKKLDQKRQAKQAMNKLAKGNKL</sequence>
<evidence type="ECO:0000256" key="1">
    <source>
        <dbReference type="ARBA" id="ARBA00008857"/>
    </source>
</evidence>
<dbReference type="PROSITE" id="PS51900">
    <property type="entry name" value="CB"/>
    <property type="match status" value="1"/>
</dbReference>
<dbReference type="EMBL" id="JBHUII010000011">
    <property type="protein sequence ID" value="MFD2207178.1"/>
    <property type="molecule type" value="Genomic_DNA"/>
</dbReference>
<dbReference type="InterPro" id="IPR002104">
    <property type="entry name" value="Integrase_catalytic"/>
</dbReference>
<evidence type="ECO:0000256" key="5">
    <source>
        <dbReference type="PROSITE-ProRule" id="PRU01248"/>
    </source>
</evidence>
<evidence type="ECO:0000313" key="8">
    <source>
        <dbReference type="EMBL" id="MFD2207178.1"/>
    </source>
</evidence>
<evidence type="ECO:0000256" key="3">
    <source>
        <dbReference type="ARBA" id="ARBA00023125"/>
    </source>
</evidence>
<evidence type="ECO:0000256" key="2">
    <source>
        <dbReference type="ARBA" id="ARBA00022908"/>
    </source>
</evidence>
<comment type="caution">
    <text evidence="8">The sequence shown here is derived from an EMBL/GenBank/DDBJ whole genome shotgun (WGS) entry which is preliminary data.</text>
</comment>
<dbReference type="InterPro" id="IPR044068">
    <property type="entry name" value="CB"/>
</dbReference>
<dbReference type="RefSeq" id="WP_380253553.1">
    <property type="nucleotide sequence ID" value="NZ_JBHUII010000011.1"/>
</dbReference>
<dbReference type="PROSITE" id="PS51898">
    <property type="entry name" value="TYR_RECOMBINASE"/>
    <property type="match status" value="1"/>
</dbReference>
<keyword evidence="3 5" id="KW-0238">DNA-binding</keyword>
<dbReference type="Gene3D" id="1.10.150.130">
    <property type="match status" value="1"/>
</dbReference>
<evidence type="ECO:0000313" key="9">
    <source>
        <dbReference type="Proteomes" id="UP001597294"/>
    </source>
</evidence>
<name>A0ABW5BLZ0_9PROT</name>
<gene>
    <name evidence="8" type="ORF">ACFSKO_16235</name>
</gene>